<dbReference type="Proteomes" id="UP000075886">
    <property type="component" value="Unassembled WGS sequence"/>
</dbReference>
<dbReference type="SUPFAM" id="SSF48371">
    <property type="entry name" value="ARM repeat"/>
    <property type="match status" value="1"/>
</dbReference>
<accession>A0A182QYZ1</accession>
<dbReference type="EMBL" id="AXCN02000286">
    <property type="status" value="NOT_ANNOTATED_CDS"/>
    <property type="molecule type" value="Genomic_DNA"/>
</dbReference>
<reference evidence="3" key="1">
    <citation type="submission" date="2014-01" db="EMBL/GenBank/DDBJ databases">
        <title>The Genome Sequence of Anopheles farauti FAR1 (V2).</title>
        <authorList>
            <consortium name="The Broad Institute Genomics Platform"/>
            <person name="Neafsey D.E."/>
            <person name="Besansky N."/>
            <person name="Howell P."/>
            <person name="Walton C."/>
            <person name="Young S.K."/>
            <person name="Zeng Q."/>
            <person name="Gargeya S."/>
            <person name="Fitzgerald M."/>
            <person name="Haas B."/>
            <person name="Abouelleil A."/>
            <person name="Allen A.W."/>
            <person name="Alvarado L."/>
            <person name="Arachchi H.M."/>
            <person name="Berlin A.M."/>
            <person name="Chapman S.B."/>
            <person name="Gainer-Dewar J."/>
            <person name="Goldberg J."/>
            <person name="Griggs A."/>
            <person name="Gujja S."/>
            <person name="Hansen M."/>
            <person name="Howarth C."/>
            <person name="Imamovic A."/>
            <person name="Ireland A."/>
            <person name="Larimer J."/>
            <person name="McCowan C."/>
            <person name="Murphy C."/>
            <person name="Pearson M."/>
            <person name="Poon T.W."/>
            <person name="Priest M."/>
            <person name="Roberts A."/>
            <person name="Saif S."/>
            <person name="Shea T."/>
            <person name="Sisk P."/>
            <person name="Sykes S."/>
            <person name="Wortman J."/>
            <person name="Nusbaum C."/>
            <person name="Birren B."/>
        </authorList>
    </citation>
    <scope>NUCLEOTIDE SEQUENCE [LARGE SCALE GENOMIC DNA]</scope>
    <source>
        <strain evidence="3">FAR1</strain>
    </source>
</reference>
<organism evidence="2 3">
    <name type="scientific">Anopheles farauti</name>
    <dbReference type="NCBI Taxonomy" id="69004"/>
    <lineage>
        <taxon>Eukaryota</taxon>
        <taxon>Metazoa</taxon>
        <taxon>Ecdysozoa</taxon>
        <taxon>Arthropoda</taxon>
        <taxon>Hexapoda</taxon>
        <taxon>Insecta</taxon>
        <taxon>Pterygota</taxon>
        <taxon>Neoptera</taxon>
        <taxon>Endopterygota</taxon>
        <taxon>Diptera</taxon>
        <taxon>Nematocera</taxon>
        <taxon>Culicoidea</taxon>
        <taxon>Culicidae</taxon>
        <taxon>Anophelinae</taxon>
        <taxon>Anopheles</taxon>
    </lineage>
</organism>
<protein>
    <recommendedName>
        <fullName evidence="1">DNA-PKcs N-terminal domain-containing protein</fullName>
    </recommendedName>
</protein>
<dbReference type="VEuPathDB" id="VectorBase:AFAF019698"/>
<evidence type="ECO:0000259" key="1">
    <source>
        <dbReference type="Pfam" id="PF20500"/>
    </source>
</evidence>
<evidence type="ECO:0000313" key="2">
    <source>
        <dbReference type="EnsemblMetazoa" id="AFAF019698-PA"/>
    </source>
</evidence>
<name>A0A182QYZ1_9DIPT</name>
<reference evidence="2" key="2">
    <citation type="submission" date="2020-05" db="UniProtKB">
        <authorList>
            <consortium name="EnsemblMetazoa"/>
        </authorList>
    </citation>
    <scope>IDENTIFICATION</scope>
    <source>
        <strain evidence="2">FAR1</strain>
    </source>
</reference>
<dbReference type="Pfam" id="PF20500">
    <property type="entry name" value="DNA-PKcs_N"/>
    <property type="match status" value="1"/>
</dbReference>
<dbReference type="InterPro" id="IPR016024">
    <property type="entry name" value="ARM-type_fold"/>
</dbReference>
<dbReference type="STRING" id="69004.A0A182QYZ1"/>
<keyword evidence="3" id="KW-1185">Reference proteome</keyword>
<evidence type="ECO:0000313" key="3">
    <source>
        <dbReference type="Proteomes" id="UP000075886"/>
    </source>
</evidence>
<dbReference type="InterPro" id="IPR046804">
    <property type="entry name" value="DNA-PKcs_N"/>
</dbReference>
<proteinExistence type="predicted"/>
<feature type="domain" description="DNA-PKcs N-terminal" evidence="1">
    <location>
        <begin position="58"/>
        <end position="762"/>
    </location>
</feature>
<dbReference type="EnsemblMetazoa" id="AFAF019698-RA">
    <property type="protein sequence ID" value="AFAF019698-PA"/>
    <property type="gene ID" value="AFAF019698"/>
</dbReference>
<sequence>MTVVVPISLRYIQSSAAPARSRELAALVLQDSIAYGCLHRGTYETLAEIPDELLLVFQQKKLPNRFQQNLYELLGQLAKQFPTCISEPDRVRDVFLNTAESQLLEENYPSLVSLAGAVRGLDLYLANFAPSENESEIRQRLYVLAQKLSLWDESRTERIVFRNALQLLANHAPLFTVHLYEDHVHWQTTLAGKWIKSSNRDDRLVGLAALYAFHGEVARVLSTPELLTQSERVCPPTANVLNQYLAYYRKLMNSPTADRWEIRIAIRGFGIMAGACQQLAGSNTTLGELLTIVLERIEGICGRSETNTSDVLEFLPDFIQSLSEILTHTKELSTVQLISMQTMTIALVRDFFHLSAVHHDLIIRSLVAMLENVGKLGGAIRDQLLDNVLLQGIIWSCSHSLPFASATPEIVSSSDTSTTPRKVDWKRELVTYRNYVPLWQGLLARAQHDTNDSLLRSLYRAFMNTLFVIVEKLDLSTRKRTFQDDDGHQWELFFCDPNIDQLPNKPKDYHIFLNLVELYRDVLHGAQTPAPVRELFSDWIRPYFERFVRQSLNCPLVSGFVKLIEMGLGTAERINYFHQNVSSSNDPDVLSTLLLVMSYLERTIQRALHAVGELQLACLRFVLNAPAQVLLDFIEDNTRKQPLMVEVFRISFRLGRSLLSVARSALYCLQRLIRFQQPPIPATVREQFLRQVLPMLEPYLRTRESTQPPAQSLRLAKYKRHRTANVAAAKIERIKQQHRIDRAADASELVTFQKRILSFLTDLQPNECCWMVEEQPGPDDDQSREELKTTTLTRWDADNGRSLELRLLCESGTRPCIKLDAIVGRVCELAVGCSDRATKLAACELLHTIVLYLLGINYQDQLCGLW</sequence>
<dbReference type="AlphaFoldDB" id="A0A182QYZ1"/>